<keyword evidence="4 5" id="KW-0472">Membrane</keyword>
<evidence type="ECO:0000256" key="4">
    <source>
        <dbReference type="ARBA" id="ARBA00023136"/>
    </source>
</evidence>
<dbReference type="GO" id="GO:0016765">
    <property type="term" value="F:transferase activity, transferring alkyl or aryl (other than methyl) groups"/>
    <property type="evidence" value="ECO:0007669"/>
    <property type="project" value="InterPro"/>
</dbReference>
<evidence type="ECO:0008006" key="8">
    <source>
        <dbReference type="Google" id="ProtNLM"/>
    </source>
</evidence>
<evidence type="ECO:0000313" key="7">
    <source>
        <dbReference type="Proteomes" id="UP000076842"/>
    </source>
</evidence>
<dbReference type="Pfam" id="PF01040">
    <property type="entry name" value="UbiA"/>
    <property type="match status" value="1"/>
</dbReference>
<evidence type="ECO:0000256" key="1">
    <source>
        <dbReference type="ARBA" id="ARBA00004141"/>
    </source>
</evidence>
<sequence>DLDKTAQLSVVLSSMIVLTTIHVQDFPDVDGDFILGRRTIPIVFPQASRIITPLIMIGWTAILNNAWQLGPVISTVMYILGGVVAARIYANRSTSGDRRTYLYYNVSIVHFICSPRLTIPQIWLFSAHLLPANARFGILSW</sequence>
<dbReference type="GO" id="GO:0016020">
    <property type="term" value="C:membrane"/>
    <property type="evidence" value="ECO:0007669"/>
    <property type="project" value="UniProtKB-SubCell"/>
</dbReference>
<dbReference type="InterPro" id="IPR000537">
    <property type="entry name" value="UbiA_prenyltransferase"/>
</dbReference>
<dbReference type="InParanoid" id="A0A165CVV8"/>
<evidence type="ECO:0000313" key="6">
    <source>
        <dbReference type="EMBL" id="KZT51496.1"/>
    </source>
</evidence>
<protein>
    <recommendedName>
        <fullName evidence="8">UbiA prenyltransferase</fullName>
    </recommendedName>
</protein>
<evidence type="ECO:0000256" key="2">
    <source>
        <dbReference type="ARBA" id="ARBA00022692"/>
    </source>
</evidence>
<name>A0A165CVV8_9BASI</name>
<dbReference type="EMBL" id="KV424105">
    <property type="protein sequence ID" value="KZT51496.1"/>
    <property type="molecule type" value="Genomic_DNA"/>
</dbReference>
<reference evidence="6 7" key="1">
    <citation type="journal article" date="2016" name="Mol. Biol. Evol.">
        <title>Comparative Genomics of Early-Diverging Mushroom-Forming Fungi Provides Insights into the Origins of Lignocellulose Decay Capabilities.</title>
        <authorList>
            <person name="Nagy L.G."/>
            <person name="Riley R."/>
            <person name="Tritt A."/>
            <person name="Adam C."/>
            <person name="Daum C."/>
            <person name="Floudas D."/>
            <person name="Sun H."/>
            <person name="Yadav J.S."/>
            <person name="Pangilinan J."/>
            <person name="Larsson K.H."/>
            <person name="Matsuura K."/>
            <person name="Barry K."/>
            <person name="Labutti K."/>
            <person name="Kuo R."/>
            <person name="Ohm R.A."/>
            <person name="Bhattacharya S.S."/>
            <person name="Shirouzu T."/>
            <person name="Yoshinaga Y."/>
            <person name="Martin F.M."/>
            <person name="Grigoriev I.V."/>
            <person name="Hibbett D.S."/>
        </authorList>
    </citation>
    <scope>NUCLEOTIDE SEQUENCE [LARGE SCALE GENOMIC DNA]</scope>
    <source>
        <strain evidence="6 7">HHB12733</strain>
    </source>
</reference>
<keyword evidence="3 5" id="KW-1133">Transmembrane helix</keyword>
<organism evidence="6 7">
    <name type="scientific">Calocera cornea HHB12733</name>
    <dbReference type="NCBI Taxonomy" id="1353952"/>
    <lineage>
        <taxon>Eukaryota</taxon>
        <taxon>Fungi</taxon>
        <taxon>Dikarya</taxon>
        <taxon>Basidiomycota</taxon>
        <taxon>Agaricomycotina</taxon>
        <taxon>Dacrymycetes</taxon>
        <taxon>Dacrymycetales</taxon>
        <taxon>Dacrymycetaceae</taxon>
        <taxon>Calocera</taxon>
    </lineage>
</organism>
<comment type="subcellular location">
    <subcellularLocation>
        <location evidence="1">Membrane</location>
        <topology evidence="1">Multi-pass membrane protein</topology>
    </subcellularLocation>
</comment>
<evidence type="ECO:0000256" key="5">
    <source>
        <dbReference type="SAM" id="Phobius"/>
    </source>
</evidence>
<dbReference type="OrthoDB" id="434972at2759"/>
<keyword evidence="2 5" id="KW-0812">Transmembrane</keyword>
<feature type="non-terminal residue" evidence="6">
    <location>
        <position position="1"/>
    </location>
</feature>
<evidence type="ECO:0000256" key="3">
    <source>
        <dbReference type="ARBA" id="ARBA00022989"/>
    </source>
</evidence>
<gene>
    <name evidence="6" type="ORF">CALCODRAFT_442997</name>
</gene>
<dbReference type="STRING" id="1353952.A0A165CVV8"/>
<feature type="transmembrane region" description="Helical" evidence="5">
    <location>
        <begin position="69"/>
        <end position="90"/>
    </location>
</feature>
<dbReference type="Proteomes" id="UP000076842">
    <property type="component" value="Unassembled WGS sequence"/>
</dbReference>
<proteinExistence type="predicted"/>
<accession>A0A165CVV8</accession>
<keyword evidence="7" id="KW-1185">Reference proteome</keyword>
<dbReference type="AlphaFoldDB" id="A0A165CVV8"/>
<feature type="transmembrane region" description="Helical" evidence="5">
    <location>
        <begin position="102"/>
        <end position="123"/>
    </location>
</feature>
<feature type="transmembrane region" description="Helical" evidence="5">
    <location>
        <begin position="43"/>
        <end position="63"/>
    </location>
</feature>